<dbReference type="CDD" id="cd01949">
    <property type="entry name" value="GGDEF"/>
    <property type="match status" value="1"/>
</dbReference>
<dbReference type="InterPro" id="IPR029787">
    <property type="entry name" value="Nucleotide_cyclase"/>
</dbReference>
<dbReference type="InterPro" id="IPR043128">
    <property type="entry name" value="Rev_trsase/Diguanyl_cyclase"/>
</dbReference>
<dbReference type="SUPFAM" id="SSF55073">
    <property type="entry name" value="Nucleotide cyclase"/>
    <property type="match status" value="1"/>
</dbReference>
<dbReference type="NCBIfam" id="TIGR00254">
    <property type="entry name" value="GGDEF"/>
    <property type="match status" value="1"/>
</dbReference>
<dbReference type="SMART" id="SM00267">
    <property type="entry name" value="GGDEF"/>
    <property type="match status" value="1"/>
</dbReference>
<dbReference type="Proteomes" id="UP000609651">
    <property type="component" value="Unassembled WGS sequence"/>
</dbReference>
<dbReference type="InterPro" id="IPR050469">
    <property type="entry name" value="Diguanylate_Cyclase"/>
</dbReference>
<reference evidence="5 6" key="1">
    <citation type="journal article" date="2020" name="Syst. Appl. Microbiol.">
        <title>Alienimonas chondri sp. nov., a novel planctomycete isolated from the biofilm of the red alga Chondrus crispus.</title>
        <authorList>
            <person name="Vitorino I."/>
            <person name="Albuquerque L."/>
            <person name="Wiegand S."/>
            <person name="Kallscheuer N."/>
            <person name="da Costa M.S."/>
            <person name="Lobo-da-Cunha A."/>
            <person name="Jogler C."/>
            <person name="Lage O.M."/>
        </authorList>
    </citation>
    <scope>NUCLEOTIDE SEQUENCE [LARGE SCALE GENOMIC DNA]</scope>
    <source>
        <strain evidence="5 6">LzC2</strain>
    </source>
</reference>
<dbReference type="PROSITE" id="PS50887">
    <property type="entry name" value="GGDEF"/>
    <property type="match status" value="1"/>
</dbReference>
<dbReference type="PANTHER" id="PTHR45138:SF9">
    <property type="entry name" value="DIGUANYLATE CYCLASE DGCM-RELATED"/>
    <property type="match status" value="1"/>
</dbReference>
<dbReference type="PANTHER" id="PTHR45138">
    <property type="entry name" value="REGULATORY COMPONENTS OF SENSORY TRANSDUCTION SYSTEM"/>
    <property type="match status" value="1"/>
</dbReference>
<dbReference type="EMBL" id="WTPX01000108">
    <property type="protein sequence ID" value="NNJ26932.1"/>
    <property type="molecule type" value="Genomic_DNA"/>
</dbReference>
<dbReference type="EC" id="2.7.7.65" evidence="1"/>
<protein>
    <recommendedName>
        <fullName evidence="1">diguanylate cyclase</fullName>
        <ecNumber evidence="1">2.7.7.65</ecNumber>
    </recommendedName>
</protein>
<evidence type="ECO:0000313" key="5">
    <source>
        <dbReference type="EMBL" id="NNJ26932.1"/>
    </source>
</evidence>
<comment type="catalytic activity">
    <reaction evidence="2">
        <text>2 GTP = 3',3'-c-di-GMP + 2 diphosphate</text>
        <dbReference type="Rhea" id="RHEA:24898"/>
        <dbReference type="ChEBI" id="CHEBI:33019"/>
        <dbReference type="ChEBI" id="CHEBI:37565"/>
        <dbReference type="ChEBI" id="CHEBI:58805"/>
        <dbReference type="EC" id="2.7.7.65"/>
    </reaction>
</comment>
<feature type="region of interest" description="Disordered" evidence="3">
    <location>
        <begin position="90"/>
        <end position="111"/>
    </location>
</feature>
<dbReference type="Gene3D" id="3.30.70.270">
    <property type="match status" value="1"/>
</dbReference>
<comment type="caution">
    <text evidence="5">The sequence shown here is derived from an EMBL/GenBank/DDBJ whole genome shotgun (WGS) entry which is preliminary data.</text>
</comment>
<sequence>MGQNGQDFAPPAGSPSAPDPLGELKAENETLRIAASTVGYRRLVTELHRVAAGEAGPAGTALLERSSGGGSWTVRAFAGRELSTAVLRTLPDPLKPPRRTEPLPSPTPTLRGAWAVPLSGGGRTGLWIAPPPPTGGDEGRGRRLWELVGDAVWDRYVTGEALSVARDAIALRDAQVALYKAASESETPQTVLTQLLTTLAAACGADRAVLHTVGPDARRIAAAGVELSRPVAAVAAEQDAKLAYAVAETSILAPSPNGVVPFDREALAKIGVKSLFGRAAGTSLGGGGNAAVLLISKSDSGAFPSHAVRTLSWAGGFFASVLPRCSRAAVASRLARRDGLTGLANRRTFDEQLAGLSAAAVAARGDLAVLMFDLDHFKSVNDTHGHAAGDRVLREAAAAIQQVVSGCRSNDSAVAARYGGEELVVLLPNFGPAGAERVAEEIRAAVSRIELPPGGPRTHVTTSVGLAVLPFDADDAASLMSAADAALYAAKSGGRNRVVRARTRGAAEGTTAPR</sequence>
<evidence type="ECO:0000313" key="6">
    <source>
        <dbReference type="Proteomes" id="UP000609651"/>
    </source>
</evidence>
<dbReference type="Pfam" id="PF00990">
    <property type="entry name" value="GGDEF"/>
    <property type="match status" value="1"/>
</dbReference>
<dbReference type="InterPro" id="IPR000160">
    <property type="entry name" value="GGDEF_dom"/>
</dbReference>
<feature type="region of interest" description="Disordered" evidence="3">
    <location>
        <begin position="1"/>
        <end position="27"/>
    </location>
</feature>
<name>A0ABX1VGH2_9PLAN</name>
<gene>
    <name evidence="5" type="ORF">LzC2_30280</name>
</gene>
<feature type="compositionally biased region" description="Low complexity" evidence="3">
    <location>
        <begin position="9"/>
        <end position="20"/>
    </location>
</feature>
<feature type="domain" description="GGDEF" evidence="4">
    <location>
        <begin position="365"/>
        <end position="503"/>
    </location>
</feature>
<proteinExistence type="predicted"/>
<keyword evidence="6" id="KW-1185">Reference proteome</keyword>
<evidence type="ECO:0000256" key="1">
    <source>
        <dbReference type="ARBA" id="ARBA00012528"/>
    </source>
</evidence>
<accession>A0ABX1VGH2</accession>
<evidence type="ECO:0000256" key="3">
    <source>
        <dbReference type="SAM" id="MobiDB-lite"/>
    </source>
</evidence>
<evidence type="ECO:0000256" key="2">
    <source>
        <dbReference type="ARBA" id="ARBA00034247"/>
    </source>
</evidence>
<organism evidence="5 6">
    <name type="scientific">Alienimonas chondri</name>
    <dbReference type="NCBI Taxonomy" id="2681879"/>
    <lineage>
        <taxon>Bacteria</taxon>
        <taxon>Pseudomonadati</taxon>
        <taxon>Planctomycetota</taxon>
        <taxon>Planctomycetia</taxon>
        <taxon>Planctomycetales</taxon>
        <taxon>Planctomycetaceae</taxon>
        <taxon>Alienimonas</taxon>
    </lineage>
</organism>
<evidence type="ECO:0000259" key="4">
    <source>
        <dbReference type="PROSITE" id="PS50887"/>
    </source>
</evidence>